<organism evidence="1 2">
    <name type="scientific">Eumeta variegata</name>
    <name type="common">Bagworm moth</name>
    <name type="synonym">Eumeta japonica</name>
    <dbReference type="NCBI Taxonomy" id="151549"/>
    <lineage>
        <taxon>Eukaryota</taxon>
        <taxon>Metazoa</taxon>
        <taxon>Ecdysozoa</taxon>
        <taxon>Arthropoda</taxon>
        <taxon>Hexapoda</taxon>
        <taxon>Insecta</taxon>
        <taxon>Pterygota</taxon>
        <taxon>Neoptera</taxon>
        <taxon>Endopterygota</taxon>
        <taxon>Lepidoptera</taxon>
        <taxon>Glossata</taxon>
        <taxon>Ditrysia</taxon>
        <taxon>Tineoidea</taxon>
        <taxon>Psychidae</taxon>
        <taxon>Oiketicinae</taxon>
        <taxon>Eumeta</taxon>
    </lineage>
</organism>
<name>A0A4C1YLM7_EUMVA</name>
<comment type="caution">
    <text evidence="1">The sequence shown here is derived from an EMBL/GenBank/DDBJ whole genome shotgun (WGS) entry which is preliminary data.</text>
</comment>
<keyword evidence="2" id="KW-1185">Reference proteome</keyword>
<dbReference type="Proteomes" id="UP000299102">
    <property type="component" value="Unassembled WGS sequence"/>
</dbReference>
<dbReference type="AlphaFoldDB" id="A0A4C1YLM7"/>
<sequence length="125" mass="13894">MSQVQSRDFRGQKTAGIPGSWDPGSLSTILVNKIKVNRGFVDEFTLVPWFGLRFRLKVHERGRRGTSIRRAVDHSGSGVAKLRKEGVPFTKGPSKGDCDVLLAYATRALRCRRLGELVSSLNYCT</sequence>
<accession>A0A4C1YLM7</accession>
<protein>
    <submittedName>
        <fullName evidence="1">Uncharacterized protein</fullName>
    </submittedName>
</protein>
<evidence type="ECO:0000313" key="1">
    <source>
        <dbReference type="EMBL" id="GBP76000.1"/>
    </source>
</evidence>
<proteinExistence type="predicted"/>
<gene>
    <name evidence="1" type="ORF">EVAR_55907_1</name>
</gene>
<reference evidence="1 2" key="1">
    <citation type="journal article" date="2019" name="Commun. Biol.">
        <title>The bagworm genome reveals a unique fibroin gene that provides high tensile strength.</title>
        <authorList>
            <person name="Kono N."/>
            <person name="Nakamura H."/>
            <person name="Ohtoshi R."/>
            <person name="Tomita M."/>
            <person name="Numata K."/>
            <person name="Arakawa K."/>
        </authorList>
    </citation>
    <scope>NUCLEOTIDE SEQUENCE [LARGE SCALE GENOMIC DNA]</scope>
</reference>
<dbReference type="EMBL" id="BGZK01001271">
    <property type="protein sequence ID" value="GBP76000.1"/>
    <property type="molecule type" value="Genomic_DNA"/>
</dbReference>
<evidence type="ECO:0000313" key="2">
    <source>
        <dbReference type="Proteomes" id="UP000299102"/>
    </source>
</evidence>